<keyword evidence="2" id="KW-0813">Transport</keyword>
<evidence type="ECO:0000313" key="9">
    <source>
        <dbReference type="EMBL" id="XCJ71843.1"/>
    </source>
</evidence>
<dbReference type="RefSeq" id="WP_353943444.1">
    <property type="nucleotide sequence ID" value="NZ_CP159534.1"/>
</dbReference>
<name>A0AAU8IUF6_9ACTN</name>
<evidence type="ECO:0000256" key="7">
    <source>
        <dbReference type="ARBA" id="ARBA00023136"/>
    </source>
</evidence>
<evidence type="ECO:0000256" key="2">
    <source>
        <dbReference type="ARBA" id="ARBA00022448"/>
    </source>
</evidence>
<dbReference type="InterPro" id="IPR003369">
    <property type="entry name" value="TatA/B/E"/>
</dbReference>
<keyword evidence="5" id="KW-1133">Transmembrane helix</keyword>
<dbReference type="KEGG" id="stac:ABII15_18535"/>
<accession>A0AAU8IUF6</accession>
<keyword evidence="3" id="KW-0812">Transmembrane</keyword>
<dbReference type="Gene3D" id="1.20.5.3310">
    <property type="match status" value="1"/>
</dbReference>
<sequence length="73" mass="7725">MFGLSEVAIVLIIAAVVIGVKKLPELVRSAGKSARILKAEARALKEQDAEDGPARAPRVIPGETVPPKEEPRA</sequence>
<keyword evidence="4" id="KW-0653">Protein transport</keyword>
<organism evidence="9">
    <name type="scientific">Streptomyces tabacisoli</name>
    <dbReference type="NCBI Taxonomy" id="3156398"/>
    <lineage>
        <taxon>Bacteria</taxon>
        <taxon>Bacillati</taxon>
        <taxon>Actinomycetota</taxon>
        <taxon>Actinomycetes</taxon>
        <taxon>Kitasatosporales</taxon>
        <taxon>Streptomycetaceae</taxon>
        <taxon>Streptomyces</taxon>
    </lineage>
</organism>
<evidence type="ECO:0000256" key="4">
    <source>
        <dbReference type="ARBA" id="ARBA00022927"/>
    </source>
</evidence>
<comment type="subcellular location">
    <subcellularLocation>
        <location evidence="1">Membrane</location>
        <topology evidence="1">Single-pass membrane protein</topology>
    </subcellularLocation>
</comment>
<dbReference type="EMBL" id="CP159534">
    <property type="protein sequence ID" value="XCJ71843.1"/>
    <property type="molecule type" value="Genomic_DNA"/>
</dbReference>
<feature type="region of interest" description="Disordered" evidence="8">
    <location>
        <begin position="45"/>
        <end position="73"/>
    </location>
</feature>
<dbReference type="GO" id="GO:0015031">
    <property type="term" value="P:protein transport"/>
    <property type="evidence" value="ECO:0007669"/>
    <property type="project" value="UniProtKB-KW"/>
</dbReference>
<evidence type="ECO:0000256" key="5">
    <source>
        <dbReference type="ARBA" id="ARBA00022989"/>
    </source>
</evidence>
<evidence type="ECO:0000256" key="8">
    <source>
        <dbReference type="SAM" id="MobiDB-lite"/>
    </source>
</evidence>
<dbReference type="AlphaFoldDB" id="A0AAU8IUF6"/>
<gene>
    <name evidence="9" type="ORF">ABII15_18535</name>
</gene>
<proteinExistence type="predicted"/>
<keyword evidence="7" id="KW-0472">Membrane</keyword>
<evidence type="ECO:0000256" key="6">
    <source>
        <dbReference type="ARBA" id="ARBA00023010"/>
    </source>
</evidence>
<evidence type="ECO:0000256" key="3">
    <source>
        <dbReference type="ARBA" id="ARBA00022692"/>
    </source>
</evidence>
<dbReference type="Pfam" id="PF02416">
    <property type="entry name" value="TatA_B_E"/>
    <property type="match status" value="1"/>
</dbReference>
<reference evidence="9" key="1">
    <citation type="submission" date="2024-06" db="EMBL/GenBank/DDBJ databases">
        <title>Streptomyces sp. strain HUAS MG91 genome sequences.</title>
        <authorList>
            <person name="Mo P."/>
        </authorList>
    </citation>
    <scope>NUCLEOTIDE SEQUENCE</scope>
    <source>
        <strain evidence="9">HUAS MG91</strain>
    </source>
</reference>
<keyword evidence="6" id="KW-0811">Translocation</keyword>
<protein>
    <submittedName>
        <fullName evidence="9">Twin-arginine translocase TatA/TatE family subunit</fullName>
    </submittedName>
</protein>
<evidence type="ECO:0000256" key="1">
    <source>
        <dbReference type="ARBA" id="ARBA00004167"/>
    </source>
</evidence>
<dbReference type="GO" id="GO:0016020">
    <property type="term" value="C:membrane"/>
    <property type="evidence" value="ECO:0007669"/>
    <property type="project" value="UniProtKB-ARBA"/>
</dbReference>